<proteinExistence type="inferred from homology"/>
<dbReference type="UniPathway" id="UPA00193"/>
<dbReference type="GO" id="GO:0071949">
    <property type="term" value="F:FAD binding"/>
    <property type="evidence" value="ECO:0007669"/>
    <property type="project" value="TreeGrafter"/>
</dbReference>
<sequence>MPNARKIQNLYAYNTHVSFEVFPPKTNQGLKQIYQTIARLKGMSPDFFSVTYGAGGSTAEKSLDIASAITNLAQVTCVAHFTCAHLSRPQVLELLQSLEFHGINNVLALRGDPPQGQGTFVRPQDGFGYASELVAFIREHSKVGILVAGYPEGHMENPDKEDDFRHLVQKVEAGADGIVTQLFFDNRFLVEFKEKLDRAGVQVPLVAGIFPLSNLKQLDRIASMSKNYVPPRLKAGLEKWANDPESMEQFGTDYAIEQVQGLLDLGFRDFHFYTMNRYQQTRNILFALKDYFPRLKFD</sequence>
<evidence type="ECO:0000256" key="12">
    <source>
        <dbReference type="RuleBase" id="RU003862"/>
    </source>
</evidence>
<dbReference type="EMBL" id="MFNF01000040">
    <property type="protein sequence ID" value="OGH01009.1"/>
    <property type="molecule type" value="Genomic_DNA"/>
</dbReference>
<keyword evidence="9" id="KW-0486">Methionine biosynthesis</keyword>
<comment type="catalytic activity">
    <reaction evidence="11">
        <text>(6S)-5-methyl-5,6,7,8-tetrahydrofolate + NAD(+) = (6R)-5,10-methylene-5,6,7,8-tetrahydrofolate + NADH + H(+)</text>
        <dbReference type="Rhea" id="RHEA:19821"/>
        <dbReference type="ChEBI" id="CHEBI:15378"/>
        <dbReference type="ChEBI" id="CHEBI:15636"/>
        <dbReference type="ChEBI" id="CHEBI:18608"/>
        <dbReference type="ChEBI" id="CHEBI:57540"/>
        <dbReference type="ChEBI" id="CHEBI:57945"/>
        <dbReference type="EC" id="1.5.1.54"/>
    </reaction>
    <physiologicalReaction direction="right-to-left" evidence="11">
        <dbReference type="Rhea" id="RHEA:19823"/>
    </physiologicalReaction>
</comment>
<evidence type="ECO:0000256" key="4">
    <source>
        <dbReference type="ARBA" id="ARBA00022605"/>
    </source>
</evidence>
<evidence type="ECO:0000256" key="6">
    <source>
        <dbReference type="ARBA" id="ARBA00022827"/>
    </source>
</evidence>
<evidence type="ECO:0000256" key="10">
    <source>
        <dbReference type="ARBA" id="ARBA00034478"/>
    </source>
</evidence>
<dbReference type="Proteomes" id="UP000177583">
    <property type="component" value="Unassembled WGS sequence"/>
</dbReference>
<evidence type="ECO:0000256" key="1">
    <source>
        <dbReference type="ARBA" id="ARBA00001974"/>
    </source>
</evidence>
<accession>A0A1F6GSG3</accession>
<evidence type="ECO:0000256" key="7">
    <source>
        <dbReference type="ARBA" id="ARBA00023002"/>
    </source>
</evidence>
<evidence type="ECO:0000256" key="2">
    <source>
        <dbReference type="ARBA" id="ARBA00004777"/>
    </source>
</evidence>
<dbReference type="PANTHER" id="PTHR45754:SF3">
    <property type="entry name" value="METHYLENETETRAHYDROFOLATE REDUCTASE (NADPH)"/>
    <property type="match status" value="1"/>
</dbReference>
<evidence type="ECO:0000256" key="5">
    <source>
        <dbReference type="ARBA" id="ARBA00022630"/>
    </source>
</evidence>
<comment type="cofactor">
    <cofactor evidence="1 12">
        <name>FAD</name>
        <dbReference type="ChEBI" id="CHEBI:57692"/>
    </cofactor>
</comment>
<dbReference type="InterPro" id="IPR004620">
    <property type="entry name" value="MTHF_reductase_bac"/>
</dbReference>
<reference evidence="13 14" key="1">
    <citation type="journal article" date="2016" name="Nat. Commun.">
        <title>Thousands of microbial genomes shed light on interconnected biogeochemical processes in an aquifer system.</title>
        <authorList>
            <person name="Anantharaman K."/>
            <person name="Brown C.T."/>
            <person name="Hug L.A."/>
            <person name="Sharon I."/>
            <person name="Castelle C.J."/>
            <person name="Probst A.J."/>
            <person name="Thomas B.C."/>
            <person name="Singh A."/>
            <person name="Wilkins M.J."/>
            <person name="Karaoz U."/>
            <person name="Brodie E.L."/>
            <person name="Williams K.H."/>
            <person name="Hubbard S.S."/>
            <person name="Banfield J.F."/>
        </authorList>
    </citation>
    <scope>NUCLEOTIDE SEQUENCE [LARGE SCALE GENOMIC DNA]</scope>
</reference>
<dbReference type="Gene3D" id="3.20.20.220">
    <property type="match status" value="1"/>
</dbReference>
<evidence type="ECO:0000256" key="3">
    <source>
        <dbReference type="ARBA" id="ARBA00006743"/>
    </source>
</evidence>
<evidence type="ECO:0000256" key="11">
    <source>
        <dbReference type="ARBA" id="ARBA00048628"/>
    </source>
</evidence>
<comment type="pathway">
    <text evidence="2 12">One-carbon metabolism; tetrahydrofolate interconversion.</text>
</comment>
<comment type="pathway">
    <text evidence="10">Amino-acid biosynthesis; L-methionine biosynthesis via de novo pathway.</text>
</comment>
<keyword evidence="5 12" id="KW-0285">Flavoprotein</keyword>
<protein>
    <recommendedName>
        <fullName evidence="12">Methylenetetrahydrofolate reductase</fullName>
        <ecNumber evidence="12">1.5.1.54</ecNumber>
    </recommendedName>
</protein>
<organism evidence="13 14">
    <name type="scientific">Candidatus Lambdaproteobacteria bacterium RIFOXYD2_FULL_56_26</name>
    <dbReference type="NCBI Taxonomy" id="1817773"/>
    <lineage>
        <taxon>Bacteria</taxon>
        <taxon>Pseudomonadati</taxon>
        <taxon>Pseudomonadota</taxon>
        <taxon>Candidatus Lambdaproteobacteria</taxon>
    </lineage>
</organism>
<dbReference type="GO" id="GO:0106312">
    <property type="term" value="F:methylenetetrahydrofolate reductase (NADH) activity"/>
    <property type="evidence" value="ECO:0007669"/>
    <property type="project" value="UniProtKB-EC"/>
</dbReference>
<evidence type="ECO:0000313" key="13">
    <source>
        <dbReference type="EMBL" id="OGH01009.1"/>
    </source>
</evidence>
<dbReference type="GO" id="GO:0035999">
    <property type="term" value="P:tetrahydrofolate interconversion"/>
    <property type="evidence" value="ECO:0007669"/>
    <property type="project" value="UniProtKB-UniPathway"/>
</dbReference>
<dbReference type="AlphaFoldDB" id="A0A1F6GSG3"/>
<evidence type="ECO:0000256" key="8">
    <source>
        <dbReference type="ARBA" id="ARBA00023027"/>
    </source>
</evidence>
<keyword evidence="6 12" id="KW-0274">FAD</keyword>
<dbReference type="CDD" id="cd00537">
    <property type="entry name" value="MTHFR"/>
    <property type="match status" value="1"/>
</dbReference>
<comment type="similarity">
    <text evidence="3 12">Belongs to the methylenetetrahydrofolate reductase family.</text>
</comment>
<dbReference type="Pfam" id="PF02219">
    <property type="entry name" value="MTHFR"/>
    <property type="match status" value="1"/>
</dbReference>
<dbReference type="GO" id="GO:0009086">
    <property type="term" value="P:methionine biosynthetic process"/>
    <property type="evidence" value="ECO:0007669"/>
    <property type="project" value="UniProtKB-KW"/>
</dbReference>
<dbReference type="NCBIfam" id="TIGR00676">
    <property type="entry name" value="fadh2"/>
    <property type="match status" value="1"/>
</dbReference>
<name>A0A1F6GSG3_9PROT</name>
<keyword evidence="4" id="KW-0028">Amino-acid biosynthesis</keyword>
<dbReference type="GO" id="GO:0005829">
    <property type="term" value="C:cytosol"/>
    <property type="evidence" value="ECO:0007669"/>
    <property type="project" value="InterPro"/>
</dbReference>
<dbReference type="InterPro" id="IPR029041">
    <property type="entry name" value="FAD-linked_oxidoreductase-like"/>
</dbReference>
<dbReference type="InterPro" id="IPR003171">
    <property type="entry name" value="Mehydrof_redctse-like"/>
</dbReference>
<dbReference type="PANTHER" id="PTHR45754">
    <property type="entry name" value="METHYLENETETRAHYDROFOLATE REDUCTASE"/>
    <property type="match status" value="1"/>
</dbReference>
<comment type="caution">
    <text evidence="13">The sequence shown here is derived from an EMBL/GenBank/DDBJ whole genome shotgun (WGS) entry which is preliminary data.</text>
</comment>
<evidence type="ECO:0000256" key="9">
    <source>
        <dbReference type="ARBA" id="ARBA00023167"/>
    </source>
</evidence>
<dbReference type="SUPFAM" id="SSF51730">
    <property type="entry name" value="FAD-linked oxidoreductase"/>
    <property type="match status" value="1"/>
</dbReference>
<evidence type="ECO:0000313" key="14">
    <source>
        <dbReference type="Proteomes" id="UP000177583"/>
    </source>
</evidence>
<dbReference type="EC" id="1.5.1.54" evidence="12"/>
<keyword evidence="7 12" id="KW-0560">Oxidoreductase</keyword>
<gene>
    <name evidence="13" type="ORF">A2557_00195</name>
</gene>
<keyword evidence="8" id="KW-0520">NAD</keyword>